<keyword evidence="1" id="KW-0418">Kinase</keyword>
<accession>A0A396JR28</accession>
<dbReference type="AlphaFoldDB" id="A0A396JR28"/>
<comment type="caution">
    <text evidence="1">The sequence shown here is derived from an EMBL/GenBank/DDBJ whole genome shotgun (WGS) entry which is preliminary data.</text>
</comment>
<evidence type="ECO:0000313" key="1">
    <source>
        <dbReference type="EMBL" id="RHN80726.1"/>
    </source>
</evidence>
<reference evidence="1" key="1">
    <citation type="journal article" date="2018" name="Nat. Plants">
        <title>Whole-genome landscape of Medicago truncatula symbiotic genes.</title>
        <authorList>
            <person name="Pecrix Y."/>
            <person name="Gamas P."/>
            <person name="Carrere S."/>
        </authorList>
    </citation>
    <scope>NUCLEOTIDE SEQUENCE</scope>
    <source>
        <tissue evidence="1">Leaves</tissue>
    </source>
</reference>
<proteinExistence type="predicted"/>
<dbReference type="GO" id="GO:0004674">
    <property type="term" value="F:protein serine/threonine kinase activity"/>
    <property type="evidence" value="ECO:0007669"/>
    <property type="project" value="UniProtKB-KW"/>
</dbReference>
<gene>
    <name evidence="1" type="ORF">MtrunA17_Chr1g0191371</name>
</gene>
<protein>
    <submittedName>
        <fullName evidence="1">Putative non-specific serine/threonine protein kinase</fullName>
        <ecNumber evidence="1">2.7.11.1</ecNumber>
    </submittedName>
</protein>
<name>A0A396JR28_MEDTR</name>
<organism evidence="1">
    <name type="scientific">Medicago truncatula</name>
    <name type="common">Barrel medic</name>
    <name type="synonym">Medicago tribuloides</name>
    <dbReference type="NCBI Taxonomy" id="3880"/>
    <lineage>
        <taxon>Eukaryota</taxon>
        <taxon>Viridiplantae</taxon>
        <taxon>Streptophyta</taxon>
        <taxon>Embryophyta</taxon>
        <taxon>Tracheophyta</taxon>
        <taxon>Spermatophyta</taxon>
        <taxon>Magnoliopsida</taxon>
        <taxon>eudicotyledons</taxon>
        <taxon>Gunneridae</taxon>
        <taxon>Pentapetalae</taxon>
        <taxon>rosids</taxon>
        <taxon>fabids</taxon>
        <taxon>Fabales</taxon>
        <taxon>Fabaceae</taxon>
        <taxon>Papilionoideae</taxon>
        <taxon>50 kb inversion clade</taxon>
        <taxon>NPAAA clade</taxon>
        <taxon>Hologalegina</taxon>
        <taxon>IRL clade</taxon>
        <taxon>Trifolieae</taxon>
        <taxon>Medicago</taxon>
    </lineage>
</organism>
<sequence>MGCVSLTASICVEQSPILRPRMSQIVTLLRGEKSVMYARACSKRRNLQRTYSEELLDAQEYNSTKYLRDLNRHKKILGLEV</sequence>
<dbReference type="Gramene" id="rna4685">
    <property type="protein sequence ID" value="RHN80726.1"/>
    <property type="gene ID" value="gene4685"/>
</dbReference>
<keyword evidence="1" id="KW-0723">Serine/threonine-protein kinase</keyword>
<keyword evidence="1" id="KW-0808">Transferase</keyword>
<dbReference type="EMBL" id="PSQE01000001">
    <property type="protein sequence ID" value="RHN80726.1"/>
    <property type="molecule type" value="Genomic_DNA"/>
</dbReference>
<dbReference type="Proteomes" id="UP000265566">
    <property type="component" value="Chromosome 1"/>
</dbReference>
<dbReference type="EC" id="2.7.11.1" evidence="1"/>